<accession>A0A835ENS8</accession>
<feature type="transmembrane region" description="Helical" evidence="1">
    <location>
        <begin position="15"/>
        <end position="39"/>
    </location>
</feature>
<keyword evidence="1" id="KW-1133">Transmembrane helix</keyword>
<sequence length="96" mass="10765">MATRVLSMLREASPWALAGAAAAVALLWLVAWTAEWAWLTPRRLDRALRAQGLKGTRYRLLTGDLRENARINREARAKPLPLGCHDIAPRSHQGKR</sequence>
<evidence type="ECO:0000313" key="3">
    <source>
        <dbReference type="Proteomes" id="UP000636709"/>
    </source>
</evidence>
<gene>
    <name evidence="2" type="ORF">HU200_036619</name>
</gene>
<dbReference type="AlphaFoldDB" id="A0A835ENS8"/>
<dbReference type="Proteomes" id="UP000636709">
    <property type="component" value="Unassembled WGS sequence"/>
</dbReference>
<comment type="caution">
    <text evidence="2">The sequence shown here is derived from an EMBL/GenBank/DDBJ whole genome shotgun (WGS) entry which is preliminary data.</text>
</comment>
<evidence type="ECO:0000313" key="2">
    <source>
        <dbReference type="EMBL" id="KAF8696974.1"/>
    </source>
</evidence>
<dbReference type="EMBL" id="JACEFO010001880">
    <property type="protein sequence ID" value="KAF8696974.1"/>
    <property type="molecule type" value="Genomic_DNA"/>
</dbReference>
<protein>
    <submittedName>
        <fullName evidence="2">Uncharacterized protein</fullName>
    </submittedName>
</protein>
<name>A0A835ENS8_9POAL</name>
<keyword evidence="1" id="KW-0472">Membrane</keyword>
<keyword evidence="1" id="KW-0812">Transmembrane</keyword>
<reference evidence="2" key="1">
    <citation type="submission" date="2020-07" db="EMBL/GenBank/DDBJ databases">
        <title>Genome sequence and genetic diversity analysis of an under-domesticated orphan crop, white fonio (Digitaria exilis).</title>
        <authorList>
            <person name="Bennetzen J.L."/>
            <person name="Chen S."/>
            <person name="Ma X."/>
            <person name="Wang X."/>
            <person name="Yssel A.E.J."/>
            <person name="Chaluvadi S.R."/>
            <person name="Johnson M."/>
            <person name="Gangashetty P."/>
            <person name="Hamidou F."/>
            <person name="Sanogo M.D."/>
            <person name="Zwaenepoel A."/>
            <person name="Wallace J."/>
            <person name="Van De Peer Y."/>
            <person name="Van Deynze A."/>
        </authorList>
    </citation>
    <scope>NUCLEOTIDE SEQUENCE</scope>
    <source>
        <tissue evidence="2">Leaves</tissue>
    </source>
</reference>
<proteinExistence type="predicted"/>
<keyword evidence="3" id="KW-1185">Reference proteome</keyword>
<organism evidence="2 3">
    <name type="scientific">Digitaria exilis</name>
    <dbReference type="NCBI Taxonomy" id="1010633"/>
    <lineage>
        <taxon>Eukaryota</taxon>
        <taxon>Viridiplantae</taxon>
        <taxon>Streptophyta</taxon>
        <taxon>Embryophyta</taxon>
        <taxon>Tracheophyta</taxon>
        <taxon>Spermatophyta</taxon>
        <taxon>Magnoliopsida</taxon>
        <taxon>Liliopsida</taxon>
        <taxon>Poales</taxon>
        <taxon>Poaceae</taxon>
        <taxon>PACMAD clade</taxon>
        <taxon>Panicoideae</taxon>
        <taxon>Panicodae</taxon>
        <taxon>Paniceae</taxon>
        <taxon>Anthephorinae</taxon>
        <taxon>Digitaria</taxon>
    </lineage>
</organism>
<evidence type="ECO:0000256" key="1">
    <source>
        <dbReference type="SAM" id="Phobius"/>
    </source>
</evidence>